<dbReference type="Gene3D" id="3.40.640.10">
    <property type="entry name" value="Type I PLP-dependent aspartate aminotransferase-like (Major domain)"/>
    <property type="match status" value="1"/>
</dbReference>
<gene>
    <name evidence="7" type="ORF">GCM10007205_10080</name>
</gene>
<evidence type="ECO:0000313" key="7">
    <source>
        <dbReference type="EMBL" id="GGC02886.1"/>
    </source>
</evidence>
<keyword evidence="8" id="KW-1185">Reference proteome</keyword>
<sequence length="386" mass="43074">MIQFDSKLPHAGTTIFTHMTVLAQQANAVNLGQGFPDFDCDPELLRLMQEALQSGHNQYAPMAGVPALREAVAQQIQALYGRTYDPGTEITITAGATQAIHAAISALVRPGDEVILFEPAFDSYEPAILLNGGKPVPIRLRAPDYRPDWDAVLAALSPRTRAILINSPHNPTARLWTAEDMQMLAEVLRDTNVVVISDEVYEHMVFDGKRHESVARYPELAERSYVVSSFGKAFHITGWKIAYCLAPRALMAEFQKAHQFIVFCTHAPSQHALAQYLPCGAHLQLAAFYQQKRDLFVNAVANCGLRWLPSEGSYFVSASFAHLPVLGEMSSLEFSEWLTREIGVACIPLSAFYHDGFDEKVVRFCFAKREDTLHEAARRLQRLSER</sequence>
<dbReference type="GO" id="GO:0005737">
    <property type="term" value="C:cytoplasm"/>
    <property type="evidence" value="ECO:0007669"/>
    <property type="project" value="TreeGrafter"/>
</dbReference>
<dbReference type="NCBIfam" id="NF006569">
    <property type="entry name" value="PRK09082.1"/>
    <property type="match status" value="1"/>
</dbReference>
<dbReference type="GO" id="GO:0030170">
    <property type="term" value="F:pyridoxal phosphate binding"/>
    <property type="evidence" value="ECO:0007669"/>
    <property type="project" value="InterPro"/>
</dbReference>
<comment type="caution">
    <text evidence="7">The sequence shown here is derived from an EMBL/GenBank/DDBJ whole genome shotgun (WGS) entry which is preliminary data.</text>
</comment>
<dbReference type="InterPro" id="IPR015422">
    <property type="entry name" value="PyrdxlP-dep_Trfase_small"/>
</dbReference>
<dbReference type="Pfam" id="PF00155">
    <property type="entry name" value="Aminotran_1_2"/>
    <property type="match status" value="1"/>
</dbReference>
<dbReference type="Proteomes" id="UP000620266">
    <property type="component" value="Unassembled WGS sequence"/>
</dbReference>
<protein>
    <submittedName>
        <fullName evidence="7">Aminotransferase</fullName>
    </submittedName>
</protein>
<dbReference type="InterPro" id="IPR015421">
    <property type="entry name" value="PyrdxlP-dep_Trfase_major"/>
</dbReference>
<proteinExistence type="inferred from homology"/>
<evidence type="ECO:0000256" key="4">
    <source>
        <dbReference type="ARBA" id="ARBA00022679"/>
    </source>
</evidence>
<evidence type="ECO:0000256" key="2">
    <source>
        <dbReference type="ARBA" id="ARBA00007441"/>
    </source>
</evidence>
<dbReference type="PANTHER" id="PTHR43807:SF20">
    <property type="entry name" value="FI04487P"/>
    <property type="match status" value="1"/>
</dbReference>
<dbReference type="RefSeq" id="WP_188395099.1">
    <property type="nucleotide sequence ID" value="NZ_BMCG01000002.1"/>
</dbReference>
<dbReference type="NCBIfam" id="NF009079">
    <property type="entry name" value="PRK12414.1"/>
    <property type="match status" value="1"/>
</dbReference>
<dbReference type="PANTHER" id="PTHR43807">
    <property type="entry name" value="FI04487P"/>
    <property type="match status" value="1"/>
</dbReference>
<dbReference type="SUPFAM" id="SSF53383">
    <property type="entry name" value="PLP-dependent transferases"/>
    <property type="match status" value="1"/>
</dbReference>
<feature type="domain" description="Aminotransferase class I/classII large" evidence="6">
    <location>
        <begin position="28"/>
        <end position="380"/>
    </location>
</feature>
<reference evidence="7" key="2">
    <citation type="submission" date="2020-09" db="EMBL/GenBank/DDBJ databases">
        <authorList>
            <person name="Sun Q."/>
            <person name="Sedlacek I."/>
        </authorList>
    </citation>
    <scope>NUCLEOTIDE SEQUENCE</scope>
    <source>
        <strain evidence="7">CCM 7086</strain>
    </source>
</reference>
<dbReference type="CDD" id="cd00609">
    <property type="entry name" value="AAT_like"/>
    <property type="match status" value="1"/>
</dbReference>
<keyword evidence="4" id="KW-0808">Transferase</keyword>
<evidence type="ECO:0000256" key="3">
    <source>
        <dbReference type="ARBA" id="ARBA00022576"/>
    </source>
</evidence>
<dbReference type="AlphaFoldDB" id="A0A8J2XWZ1"/>
<dbReference type="InterPro" id="IPR051326">
    <property type="entry name" value="Kynurenine-oxoglutarate_AT"/>
</dbReference>
<dbReference type="GO" id="GO:0016212">
    <property type="term" value="F:kynurenine-oxoglutarate transaminase activity"/>
    <property type="evidence" value="ECO:0007669"/>
    <property type="project" value="TreeGrafter"/>
</dbReference>
<comment type="similarity">
    <text evidence="2">Belongs to the class-I pyridoxal-phosphate-dependent aminotransferase family.</text>
</comment>
<keyword evidence="5" id="KW-0663">Pyridoxal phosphate</keyword>
<reference evidence="7" key="1">
    <citation type="journal article" date="2014" name="Int. J. Syst. Evol. Microbiol.">
        <title>Complete genome sequence of Corynebacterium casei LMG S-19264T (=DSM 44701T), isolated from a smear-ripened cheese.</title>
        <authorList>
            <consortium name="US DOE Joint Genome Institute (JGI-PGF)"/>
            <person name="Walter F."/>
            <person name="Albersmeier A."/>
            <person name="Kalinowski J."/>
            <person name="Ruckert C."/>
        </authorList>
    </citation>
    <scope>NUCLEOTIDE SEQUENCE</scope>
    <source>
        <strain evidence="7">CCM 7086</strain>
    </source>
</reference>
<organism evidence="7 8">
    <name type="scientific">Oxalicibacterium flavum</name>
    <dbReference type="NCBI Taxonomy" id="179467"/>
    <lineage>
        <taxon>Bacteria</taxon>
        <taxon>Pseudomonadati</taxon>
        <taxon>Pseudomonadota</taxon>
        <taxon>Betaproteobacteria</taxon>
        <taxon>Burkholderiales</taxon>
        <taxon>Oxalobacteraceae</taxon>
        <taxon>Oxalicibacterium</taxon>
    </lineage>
</organism>
<evidence type="ECO:0000313" key="8">
    <source>
        <dbReference type="Proteomes" id="UP000620266"/>
    </source>
</evidence>
<dbReference type="Gene3D" id="3.90.1150.10">
    <property type="entry name" value="Aspartate Aminotransferase, domain 1"/>
    <property type="match status" value="1"/>
</dbReference>
<dbReference type="InterPro" id="IPR015424">
    <property type="entry name" value="PyrdxlP-dep_Trfase"/>
</dbReference>
<evidence type="ECO:0000259" key="6">
    <source>
        <dbReference type="Pfam" id="PF00155"/>
    </source>
</evidence>
<comment type="cofactor">
    <cofactor evidence="1">
        <name>pyridoxal 5'-phosphate</name>
        <dbReference type="ChEBI" id="CHEBI:597326"/>
    </cofactor>
</comment>
<name>A0A8J2XWZ1_9BURK</name>
<dbReference type="EMBL" id="BMCG01000002">
    <property type="protein sequence ID" value="GGC02886.1"/>
    <property type="molecule type" value="Genomic_DNA"/>
</dbReference>
<keyword evidence="3 7" id="KW-0032">Aminotransferase</keyword>
<dbReference type="InterPro" id="IPR004839">
    <property type="entry name" value="Aminotransferase_I/II_large"/>
</dbReference>
<evidence type="ECO:0000256" key="1">
    <source>
        <dbReference type="ARBA" id="ARBA00001933"/>
    </source>
</evidence>
<accession>A0A8J2XWZ1</accession>
<dbReference type="FunFam" id="3.40.640.10:FF:000033">
    <property type="entry name" value="Aspartate aminotransferase"/>
    <property type="match status" value="1"/>
</dbReference>
<evidence type="ECO:0000256" key="5">
    <source>
        <dbReference type="ARBA" id="ARBA00022898"/>
    </source>
</evidence>